<keyword evidence="3" id="KW-1185">Reference proteome</keyword>
<dbReference type="OrthoDB" id="10532292at2759"/>
<protein>
    <submittedName>
        <fullName evidence="2">Uncharacterized protein</fullName>
    </submittedName>
</protein>
<organism evidence="2 3">
    <name type="scientific">Daedalea quercina L-15889</name>
    <dbReference type="NCBI Taxonomy" id="1314783"/>
    <lineage>
        <taxon>Eukaryota</taxon>
        <taxon>Fungi</taxon>
        <taxon>Dikarya</taxon>
        <taxon>Basidiomycota</taxon>
        <taxon>Agaricomycotina</taxon>
        <taxon>Agaricomycetes</taxon>
        <taxon>Polyporales</taxon>
        <taxon>Fomitopsis</taxon>
    </lineage>
</organism>
<evidence type="ECO:0000313" key="2">
    <source>
        <dbReference type="EMBL" id="KZT66936.1"/>
    </source>
</evidence>
<gene>
    <name evidence="2" type="ORF">DAEQUDRAFT_729725</name>
</gene>
<feature type="region of interest" description="Disordered" evidence="1">
    <location>
        <begin position="80"/>
        <end position="247"/>
    </location>
</feature>
<sequence>MCGTAIPIPKLMPHLKQCEAMAHNLESKLHPEGHGKPIPLLEISFNKPVDEMSEAEMRELLKSLPVTICVDPTVLQRHCGFEDTESQEQDGAEGGDVEDEEDEDEDGGEVIEDEDEDEDEDEVAQVRQDSGKETFGETSFNGGRGPNWPTQTYSSVHPAFSAGQTSGASSAAPDRPASVERRSSSTTPQQTRKIPENPIVTQPSFTTSKKRARSLEELGTRDNSDAREPRAHLYADPDVNPKKRKLC</sequence>
<dbReference type="AlphaFoldDB" id="A0A165NG94"/>
<proteinExistence type="predicted"/>
<evidence type="ECO:0000256" key="1">
    <source>
        <dbReference type="SAM" id="MobiDB-lite"/>
    </source>
</evidence>
<name>A0A165NG94_9APHY</name>
<dbReference type="Proteomes" id="UP000076727">
    <property type="component" value="Unassembled WGS sequence"/>
</dbReference>
<dbReference type="EMBL" id="KV429082">
    <property type="protein sequence ID" value="KZT66936.1"/>
    <property type="molecule type" value="Genomic_DNA"/>
</dbReference>
<feature type="compositionally biased region" description="Low complexity" evidence="1">
    <location>
        <begin position="159"/>
        <end position="172"/>
    </location>
</feature>
<feature type="compositionally biased region" description="Acidic residues" evidence="1">
    <location>
        <begin position="82"/>
        <end position="123"/>
    </location>
</feature>
<feature type="compositionally biased region" description="Basic and acidic residues" evidence="1">
    <location>
        <begin position="213"/>
        <end position="241"/>
    </location>
</feature>
<accession>A0A165NG94</accession>
<evidence type="ECO:0000313" key="3">
    <source>
        <dbReference type="Proteomes" id="UP000076727"/>
    </source>
</evidence>
<reference evidence="2 3" key="1">
    <citation type="journal article" date="2016" name="Mol. Biol. Evol.">
        <title>Comparative Genomics of Early-Diverging Mushroom-Forming Fungi Provides Insights into the Origins of Lignocellulose Decay Capabilities.</title>
        <authorList>
            <person name="Nagy L.G."/>
            <person name="Riley R."/>
            <person name="Tritt A."/>
            <person name="Adam C."/>
            <person name="Daum C."/>
            <person name="Floudas D."/>
            <person name="Sun H."/>
            <person name="Yadav J.S."/>
            <person name="Pangilinan J."/>
            <person name="Larsson K.H."/>
            <person name="Matsuura K."/>
            <person name="Barry K."/>
            <person name="Labutti K."/>
            <person name="Kuo R."/>
            <person name="Ohm R.A."/>
            <person name="Bhattacharya S.S."/>
            <person name="Shirouzu T."/>
            <person name="Yoshinaga Y."/>
            <person name="Martin F.M."/>
            <person name="Grigoriev I.V."/>
            <person name="Hibbett D.S."/>
        </authorList>
    </citation>
    <scope>NUCLEOTIDE SEQUENCE [LARGE SCALE GENOMIC DNA]</scope>
    <source>
        <strain evidence="2 3">L-15889</strain>
    </source>
</reference>